<dbReference type="EMBL" id="ASYZ01000009">
    <property type="protein sequence ID" value="EPR87479.1"/>
    <property type="molecule type" value="Genomic_DNA"/>
</dbReference>
<feature type="region of interest" description="Disordered" evidence="1">
    <location>
        <begin position="374"/>
        <end position="403"/>
    </location>
</feature>
<feature type="compositionally biased region" description="Polar residues" evidence="1">
    <location>
        <begin position="346"/>
        <end position="357"/>
    </location>
</feature>
<proteinExistence type="predicted"/>
<accession>S7Y8I1</accession>
<feature type="compositionally biased region" description="Basic and acidic residues" evidence="1">
    <location>
        <begin position="250"/>
        <end position="304"/>
    </location>
</feature>
<dbReference type="PATRIC" id="fig|1330047.3.peg.79"/>
<comment type="caution">
    <text evidence="3">The sequence shown here is derived from an EMBL/GenBank/DDBJ whole genome shotgun (WGS) entry which is preliminary data.</text>
</comment>
<sequence>MIIKIHSRGIGSGSSPVDYLLGKDRDRPDARLDRGDPEQMIQLIDSSNYAQKYTSGVLSFAERDLDERQKQQIMDSFERTLLPGLDKDQYSVLWVQHQDKDRLELNFVVANVELQSGKRLQPYYDRADRPRLNAWKDLVNDHYKLHDPNDPLNKRELCTPNNLPRTKKEASETITNGLLGLAEQGRINNRDDVVKTLEGAGFEIARTTGKSISIKDPDGGQNIRLKGMIYEQNFRFGKELRADIERASQSYRADRNNRVQEARTTLDRLTERKRENNQQRYPRTERTDTPDYVKNLEYRSDSHRYGYRPSMGDFGISEPQNQGKRRPDRPTERHDTEIDRRRGQLDHNQLPRQQEPQTLVHQDEYTGRQLARGLSRPNGVLNHDRVGTAATQGTGTDAERTTDTAERFTADVREYQARQSGTQAEFSRIFGRFDRNRQEQEREFEQISKADQQLEQTSTGLQRANRHLEQANTSARNASVEAQKINEKTHGYSSGMRFGR</sequence>
<gene>
    <name evidence="3" type="ORF">L292_3215</name>
</gene>
<organism evidence="3 4">
    <name type="scientific">Acinetobacter junii CIP 107470 = MTCC 11364</name>
    <dbReference type="NCBI Taxonomy" id="1217666"/>
    <lineage>
        <taxon>Bacteria</taxon>
        <taxon>Pseudomonadati</taxon>
        <taxon>Pseudomonadota</taxon>
        <taxon>Gammaproteobacteria</taxon>
        <taxon>Moraxellales</taxon>
        <taxon>Moraxellaceae</taxon>
        <taxon>Acinetobacter</taxon>
    </lineage>
</organism>
<feature type="domain" description="MobA/VirD2-like nuclease" evidence="2">
    <location>
        <begin position="51"/>
        <end position="126"/>
    </location>
</feature>
<evidence type="ECO:0000256" key="1">
    <source>
        <dbReference type="SAM" id="MobiDB-lite"/>
    </source>
</evidence>
<dbReference type="InterPro" id="IPR005094">
    <property type="entry name" value="Endonuclease_MobA/VirD2"/>
</dbReference>
<feature type="compositionally biased region" description="Low complexity" evidence="1">
    <location>
        <begin position="387"/>
        <end position="396"/>
    </location>
</feature>
<dbReference type="Pfam" id="PF03432">
    <property type="entry name" value="Relaxase"/>
    <property type="match status" value="1"/>
</dbReference>
<evidence type="ECO:0000259" key="2">
    <source>
        <dbReference type="Pfam" id="PF03432"/>
    </source>
</evidence>
<dbReference type="Proteomes" id="UP000018420">
    <property type="component" value="Unassembled WGS sequence"/>
</dbReference>
<dbReference type="AlphaFoldDB" id="S7Y8I1"/>
<protein>
    <submittedName>
        <fullName evidence="3">Mobilization protein</fullName>
    </submittedName>
</protein>
<reference evidence="3 4" key="1">
    <citation type="submission" date="2013-05" db="EMBL/GenBank/DDBJ databases">
        <title>Genome assembly of Acinetobacter junii MTCC 11364.</title>
        <authorList>
            <person name="Khatri I."/>
            <person name="Singh N.K."/>
            <person name="Subramanian S."/>
            <person name="Mayilraj S."/>
        </authorList>
    </citation>
    <scope>NUCLEOTIDE SEQUENCE [LARGE SCALE GENOMIC DNA]</scope>
    <source>
        <strain evidence="3 4">MTCC 11364</strain>
    </source>
</reference>
<name>S7Y8I1_ACIJU</name>
<evidence type="ECO:0000313" key="3">
    <source>
        <dbReference type="EMBL" id="EPR87479.1"/>
    </source>
</evidence>
<feature type="compositionally biased region" description="Basic and acidic residues" evidence="1">
    <location>
        <begin position="328"/>
        <end position="345"/>
    </location>
</feature>
<feature type="region of interest" description="Disordered" evidence="1">
    <location>
        <begin position="250"/>
        <end position="357"/>
    </location>
</feature>
<evidence type="ECO:0000313" key="4">
    <source>
        <dbReference type="Proteomes" id="UP000018420"/>
    </source>
</evidence>